<dbReference type="PRINTS" id="PR00080">
    <property type="entry name" value="SDRFAMILY"/>
</dbReference>
<dbReference type="KEGG" id="tsv:DSM104635_01483"/>
<organism evidence="3 4">
    <name type="scientific">Terricaulis silvestris</name>
    <dbReference type="NCBI Taxonomy" id="2686094"/>
    <lineage>
        <taxon>Bacteria</taxon>
        <taxon>Pseudomonadati</taxon>
        <taxon>Pseudomonadota</taxon>
        <taxon>Alphaproteobacteria</taxon>
        <taxon>Caulobacterales</taxon>
        <taxon>Caulobacteraceae</taxon>
        <taxon>Terricaulis</taxon>
    </lineage>
</organism>
<dbReference type="EC" id="1.1.1.163" evidence="3"/>
<dbReference type="PRINTS" id="PR00081">
    <property type="entry name" value="GDHRDH"/>
</dbReference>
<sequence length="224" mass="23045">MRDKTIVITGAFGVLGRAAADLAAQQGARVAMLDVKVSAQSVTAPDLAIAVDLTDLKATTRAMQSVRAATGAIDALLNIAGGFAWETVSDGDVATWERMFALNLKTALTASKAALPHLIEARGAIVNVGAASALKAEAGVGAYTASKQGVMKLTESLAAELKGQVRVNAVLPSILDTPQNRTDMPMADPAKWVQPAELAHVMLFLASDEASAVTGALVPVTGRV</sequence>
<accession>A0A6I6MMZ0</accession>
<dbReference type="AlphaFoldDB" id="A0A6I6MMZ0"/>
<comment type="similarity">
    <text evidence="1 2">Belongs to the short-chain dehydrogenases/reductases (SDR) family.</text>
</comment>
<dbReference type="Gene3D" id="3.40.50.720">
    <property type="entry name" value="NAD(P)-binding Rossmann-like Domain"/>
    <property type="match status" value="1"/>
</dbReference>
<protein>
    <submittedName>
        <fullName evidence="3">Cyclopentanol dehydrogenase</fullName>
        <ecNumber evidence="3">1.1.1.163</ecNumber>
    </submittedName>
</protein>
<dbReference type="RefSeq" id="WP_158765579.1">
    <property type="nucleotide sequence ID" value="NZ_CP047045.1"/>
</dbReference>
<keyword evidence="3" id="KW-0560">Oxidoreductase</keyword>
<evidence type="ECO:0000256" key="2">
    <source>
        <dbReference type="RuleBase" id="RU000363"/>
    </source>
</evidence>
<name>A0A6I6MMZ0_9CAUL</name>
<dbReference type="GO" id="GO:0055041">
    <property type="term" value="F:cyclopentanol dehydrogenase activity"/>
    <property type="evidence" value="ECO:0007669"/>
    <property type="project" value="UniProtKB-EC"/>
</dbReference>
<gene>
    <name evidence="3" type="primary">cpnA_2</name>
    <name evidence="3" type="ORF">DSM104635_01483</name>
</gene>
<evidence type="ECO:0000256" key="1">
    <source>
        <dbReference type="ARBA" id="ARBA00006484"/>
    </source>
</evidence>
<dbReference type="Pfam" id="PF00106">
    <property type="entry name" value="adh_short"/>
    <property type="match status" value="1"/>
</dbReference>
<dbReference type="Proteomes" id="UP000431269">
    <property type="component" value="Chromosome"/>
</dbReference>
<evidence type="ECO:0000313" key="3">
    <source>
        <dbReference type="EMBL" id="QGZ94656.1"/>
    </source>
</evidence>
<dbReference type="InterPro" id="IPR036291">
    <property type="entry name" value="NAD(P)-bd_dom_sf"/>
</dbReference>
<dbReference type="SUPFAM" id="SSF51735">
    <property type="entry name" value="NAD(P)-binding Rossmann-fold domains"/>
    <property type="match status" value="1"/>
</dbReference>
<dbReference type="InterPro" id="IPR002347">
    <property type="entry name" value="SDR_fam"/>
</dbReference>
<dbReference type="PANTHER" id="PTHR42760:SF135">
    <property type="entry name" value="BLL7886 PROTEIN"/>
    <property type="match status" value="1"/>
</dbReference>
<evidence type="ECO:0000313" key="4">
    <source>
        <dbReference type="Proteomes" id="UP000431269"/>
    </source>
</evidence>
<dbReference type="EMBL" id="CP047045">
    <property type="protein sequence ID" value="QGZ94656.1"/>
    <property type="molecule type" value="Genomic_DNA"/>
</dbReference>
<keyword evidence="4" id="KW-1185">Reference proteome</keyword>
<proteinExistence type="inferred from homology"/>
<dbReference type="GO" id="GO:0030497">
    <property type="term" value="P:fatty acid elongation"/>
    <property type="evidence" value="ECO:0007669"/>
    <property type="project" value="TreeGrafter"/>
</dbReference>
<reference evidence="4" key="1">
    <citation type="submission" date="2019-12" db="EMBL/GenBank/DDBJ databases">
        <title>Complete genome of Terracaulis silvestris 0127_4.</title>
        <authorList>
            <person name="Vieira S."/>
            <person name="Riedel T."/>
            <person name="Sproer C."/>
            <person name="Pascual J."/>
            <person name="Boedeker C."/>
            <person name="Overmann J."/>
        </authorList>
    </citation>
    <scope>NUCLEOTIDE SEQUENCE [LARGE SCALE GENOMIC DNA]</scope>
    <source>
        <strain evidence="4">0127_4</strain>
    </source>
</reference>
<dbReference type="PANTHER" id="PTHR42760">
    <property type="entry name" value="SHORT-CHAIN DEHYDROGENASES/REDUCTASES FAMILY MEMBER"/>
    <property type="match status" value="1"/>
</dbReference>